<accession>A0ABW7VLH1</accession>
<organism evidence="1 2">
    <name type="scientific">Streptomyces olivaceoviridis</name>
    <name type="common">Streptomyces corchorusii</name>
    <dbReference type="NCBI Taxonomy" id="1921"/>
    <lineage>
        <taxon>Bacteria</taxon>
        <taxon>Bacillati</taxon>
        <taxon>Actinomycetota</taxon>
        <taxon>Actinomycetes</taxon>
        <taxon>Kitasatosporales</taxon>
        <taxon>Streptomycetaceae</taxon>
        <taxon>Streptomyces</taxon>
    </lineage>
</organism>
<dbReference type="Proteomes" id="UP001611397">
    <property type="component" value="Unassembled WGS sequence"/>
</dbReference>
<protein>
    <submittedName>
        <fullName evidence="1">Uncharacterized protein</fullName>
    </submittedName>
</protein>
<evidence type="ECO:0000313" key="1">
    <source>
        <dbReference type="EMBL" id="MFI2160337.1"/>
    </source>
</evidence>
<reference evidence="1 2" key="1">
    <citation type="submission" date="2024-10" db="EMBL/GenBank/DDBJ databases">
        <title>The Natural Products Discovery Center: Release of the First 8490 Sequenced Strains for Exploring Actinobacteria Biosynthetic Diversity.</title>
        <authorList>
            <person name="Kalkreuter E."/>
            <person name="Kautsar S.A."/>
            <person name="Yang D."/>
            <person name="Bader C.D."/>
            <person name="Teijaro C.N."/>
            <person name="Fluegel L."/>
            <person name="Davis C.M."/>
            <person name="Simpson J.R."/>
            <person name="Lauterbach L."/>
            <person name="Steele A.D."/>
            <person name="Gui C."/>
            <person name="Meng S."/>
            <person name="Li G."/>
            <person name="Viehrig K."/>
            <person name="Ye F."/>
            <person name="Su P."/>
            <person name="Kiefer A.F."/>
            <person name="Nichols A."/>
            <person name="Cepeda A.J."/>
            <person name="Yan W."/>
            <person name="Fan B."/>
            <person name="Jiang Y."/>
            <person name="Adhikari A."/>
            <person name="Zheng C.-J."/>
            <person name="Schuster L."/>
            <person name="Cowan T.M."/>
            <person name="Smanski M.J."/>
            <person name="Chevrette M.G."/>
            <person name="De Carvalho L.P.S."/>
            <person name="Shen B."/>
        </authorList>
    </citation>
    <scope>NUCLEOTIDE SEQUENCE [LARGE SCALE GENOMIC DNA]</scope>
    <source>
        <strain evidence="1 2">NPDC020295</strain>
    </source>
</reference>
<comment type="caution">
    <text evidence="1">The sequence shown here is derived from an EMBL/GenBank/DDBJ whole genome shotgun (WGS) entry which is preliminary data.</text>
</comment>
<gene>
    <name evidence="1" type="ORF">ACH49L_32400</name>
</gene>
<keyword evidence="2" id="KW-1185">Reference proteome</keyword>
<sequence length="56" mass="6232">MSKRPRDGDIVHIGAAERLRLAYGTPVLTHEREVRLTRTAAPDDCAPAWWRSACSA</sequence>
<dbReference type="EMBL" id="JBIRWM010000019">
    <property type="protein sequence ID" value="MFI2160337.1"/>
    <property type="molecule type" value="Genomic_DNA"/>
</dbReference>
<evidence type="ECO:0000313" key="2">
    <source>
        <dbReference type="Proteomes" id="UP001611397"/>
    </source>
</evidence>
<proteinExistence type="predicted"/>
<name>A0ABW7VLH1_STROI</name>
<dbReference type="RefSeq" id="WP_167360894.1">
    <property type="nucleotide sequence ID" value="NZ_JBIRUT010000019.1"/>
</dbReference>